<sequence>MFENLTASGAESADEKQSLLESRADSLIGGDVESAHGGMVKRLSWASFVQNVAYVVPTVTAAGTGASEDADASAFDSDVVDSEMSLDELLSTRQDAAQ</sequence>
<gene>
    <name evidence="1" type="ORF">ACFQGB_06750</name>
</gene>
<organism evidence="1 2">
    <name type="scientific">Halorubellus litoreus</name>
    <dbReference type="NCBI Taxonomy" id="755308"/>
    <lineage>
        <taxon>Archaea</taxon>
        <taxon>Methanobacteriati</taxon>
        <taxon>Methanobacteriota</taxon>
        <taxon>Stenosarchaea group</taxon>
        <taxon>Halobacteria</taxon>
        <taxon>Halobacteriales</taxon>
        <taxon>Halorubellaceae</taxon>
        <taxon>Halorubellus</taxon>
    </lineage>
</organism>
<evidence type="ECO:0000313" key="1">
    <source>
        <dbReference type="EMBL" id="MFC6952558.1"/>
    </source>
</evidence>
<dbReference type="EMBL" id="JBHSXN010000001">
    <property type="protein sequence ID" value="MFC6952558.1"/>
    <property type="molecule type" value="Genomic_DNA"/>
</dbReference>
<name>A0ABD5VDL3_9EURY</name>
<dbReference type="Proteomes" id="UP001596395">
    <property type="component" value="Unassembled WGS sequence"/>
</dbReference>
<keyword evidence="2" id="KW-1185">Reference proteome</keyword>
<proteinExistence type="predicted"/>
<dbReference type="AlphaFoldDB" id="A0ABD5VDL3"/>
<dbReference type="RefSeq" id="WP_336349530.1">
    <property type="nucleotide sequence ID" value="NZ_JAZAQL010000001.1"/>
</dbReference>
<accession>A0ABD5VDL3</accession>
<reference evidence="1 2" key="1">
    <citation type="journal article" date="2019" name="Int. J. Syst. Evol. Microbiol.">
        <title>The Global Catalogue of Microorganisms (GCM) 10K type strain sequencing project: providing services to taxonomists for standard genome sequencing and annotation.</title>
        <authorList>
            <consortium name="The Broad Institute Genomics Platform"/>
            <consortium name="The Broad Institute Genome Sequencing Center for Infectious Disease"/>
            <person name="Wu L."/>
            <person name="Ma J."/>
        </authorList>
    </citation>
    <scope>NUCLEOTIDE SEQUENCE [LARGE SCALE GENOMIC DNA]</scope>
    <source>
        <strain evidence="1 2">GX26</strain>
    </source>
</reference>
<comment type="caution">
    <text evidence="1">The sequence shown here is derived from an EMBL/GenBank/DDBJ whole genome shotgun (WGS) entry which is preliminary data.</text>
</comment>
<evidence type="ECO:0000313" key="2">
    <source>
        <dbReference type="Proteomes" id="UP001596395"/>
    </source>
</evidence>
<protein>
    <submittedName>
        <fullName evidence="1">Uncharacterized protein</fullName>
    </submittedName>
</protein>